<protein>
    <submittedName>
        <fullName evidence="1">Uncharacterized protein</fullName>
    </submittedName>
</protein>
<dbReference type="KEGG" id="pdio:PDMSB3_2750.1"/>
<dbReference type="RefSeq" id="WP_165189126.1">
    <property type="nucleotide sequence ID" value="NZ_LR699554.1"/>
</dbReference>
<accession>A0A5Q4YYH8</accession>
<dbReference type="EMBL" id="LR699554">
    <property type="protein sequence ID" value="VVD34034.1"/>
    <property type="molecule type" value="Genomic_DNA"/>
</dbReference>
<keyword evidence="2" id="KW-1185">Reference proteome</keyword>
<evidence type="ECO:0000313" key="1">
    <source>
        <dbReference type="EMBL" id="VVD34034.1"/>
    </source>
</evidence>
<proteinExistence type="predicted"/>
<dbReference type="Proteomes" id="UP000325811">
    <property type="component" value="Chromosome II"/>
</dbReference>
<sequence>MRIEMFPRGRRNWLALYRDSANLAVQPTPIGNKRSEKKRAGRKQSFSIPYIFPGYEFATLNSN</sequence>
<dbReference type="AlphaFoldDB" id="A0A5Q4YYH8"/>
<organism evidence="1 2">
    <name type="scientific">Paraburkholderia dioscoreae</name>
    <dbReference type="NCBI Taxonomy" id="2604047"/>
    <lineage>
        <taxon>Bacteria</taxon>
        <taxon>Pseudomonadati</taxon>
        <taxon>Pseudomonadota</taxon>
        <taxon>Betaproteobacteria</taxon>
        <taxon>Burkholderiales</taxon>
        <taxon>Burkholderiaceae</taxon>
        <taxon>Paraburkholderia</taxon>
    </lineage>
</organism>
<gene>
    <name evidence="1" type="ORF">PDMSB3_2750</name>
</gene>
<evidence type="ECO:0000313" key="2">
    <source>
        <dbReference type="Proteomes" id="UP000325811"/>
    </source>
</evidence>
<reference evidence="1 2" key="1">
    <citation type="submission" date="2019-08" db="EMBL/GenBank/DDBJ databases">
        <authorList>
            <person name="Herpell B J."/>
        </authorList>
    </citation>
    <scope>NUCLEOTIDE SEQUENCE [LARGE SCALE GENOMIC DNA]</scope>
    <source>
        <strain evidence="2">Msb3</strain>
    </source>
</reference>
<name>A0A5Q4YYH8_9BURK</name>